<name>A0A090D2U1_9BACT</name>
<keyword evidence="2" id="KW-1185">Reference proteome</keyword>
<dbReference type="RefSeq" id="WP_041018498.1">
    <property type="nucleotide sequence ID" value="NZ_CCEJ010000011.1"/>
</dbReference>
<dbReference type="Proteomes" id="UP000031552">
    <property type="component" value="Unassembled WGS sequence"/>
</dbReference>
<reference evidence="1" key="2">
    <citation type="submission" date="2014-09" db="EMBL/GenBank/DDBJ databases">
        <title>Criblamydia sequanensis harbors a mega-plasmid encoding arsenite resistance.</title>
        <authorList>
            <person name="Bertelli C."/>
            <person name="Goesmann A."/>
            <person name="Greub G."/>
        </authorList>
    </citation>
    <scope>NUCLEOTIDE SEQUENCE [LARGE SCALE GENOMIC DNA]</scope>
    <source>
        <strain evidence="1">CRIB-18</strain>
    </source>
</reference>
<gene>
    <name evidence="1" type="ORF">CSEC_2134</name>
</gene>
<evidence type="ECO:0000313" key="1">
    <source>
        <dbReference type="EMBL" id="CDR34940.1"/>
    </source>
</evidence>
<comment type="caution">
    <text evidence="1">The sequence shown here is derived from an EMBL/GenBank/DDBJ whole genome shotgun (WGS) entry which is preliminary data.</text>
</comment>
<proteinExistence type="predicted"/>
<sequence>MQILQSSSQSQTPLFKLEEVEKTNQNYASLYAGMTLVMGLPFQDSRMKNLIQEAQELIKKVFVIFELEKALVLYDSDFQVHATLIEIQREKEPQKLFSSLLEERGKPKSPEKKTFMDYAPSIIENSPPFEISFNGETSLTITESGQFLLIGKTKENSLLKMRSLFYERGKILHRHGLNDVFYSVIAYSKPLEGLENSAFQLTLRRTIEAFSRHLNFSLTIDSLRLVLFKGFLLDQQSCLWRSEKLKLGSAFPFSEEALMNKLTELQAQPFF</sequence>
<accession>A0A090D2U1</accession>
<protein>
    <submittedName>
        <fullName evidence="1">Uncharacterized protein</fullName>
    </submittedName>
</protein>
<dbReference type="EMBL" id="CCEJ010000011">
    <property type="protein sequence ID" value="CDR34940.1"/>
    <property type="molecule type" value="Genomic_DNA"/>
</dbReference>
<reference evidence="1" key="1">
    <citation type="submission" date="2013-12" db="EMBL/GenBank/DDBJ databases">
        <authorList>
            <person name="Linke B."/>
        </authorList>
    </citation>
    <scope>NUCLEOTIDE SEQUENCE [LARGE SCALE GENOMIC DNA]</scope>
    <source>
        <strain evidence="1">CRIB-18</strain>
    </source>
</reference>
<dbReference type="OrthoDB" id="9853120at2"/>
<evidence type="ECO:0000313" key="2">
    <source>
        <dbReference type="Proteomes" id="UP000031552"/>
    </source>
</evidence>
<dbReference type="AlphaFoldDB" id="A0A090D2U1"/>
<organism evidence="1 2">
    <name type="scientific">Candidatus Criblamydia sequanensis CRIB-18</name>
    <dbReference type="NCBI Taxonomy" id="1437425"/>
    <lineage>
        <taxon>Bacteria</taxon>
        <taxon>Pseudomonadati</taxon>
        <taxon>Chlamydiota</taxon>
        <taxon>Chlamydiia</taxon>
        <taxon>Parachlamydiales</taxon>
        <taxon>Candidatus Criblamydiaceae</taxon>
        <taxon>Candidatus Criblamydia</taxon>
    </lineage>
</organism>